<dbReference type="EMBL" id="DWWB01000085">
    <property type="protein sequence ID" value="HJC67830.1"/>
    <property type="molecule type" value="Genomic_DNA"/>
</dbReference>
<protein>
    <submittedName>
        <fullName evidence="2">N-acetyltransferase</fullName>
    </submittedName>
</protein>
<dbReference type="Gene3D" id="3.40.630.30">
    <property type="match status" value="1"/>
</dbReference>
<sequence length="200" mass="23291">MNEKNYEIRREEVQDYRQTEELTREAFWNVYRPGCYEHYLLHCFRDREEFVPELDLVMEIDGKIMGHIMYTRAWIQADDGRRIPVLTFGPVSIHPNYQRRGYGKALVDESLELAKKLGAKAVCIEGNPAFYEKSGFVNARSMGIYPDGQPREQEAPYFLVKELCPGFLGTFTGVYETPEGYFVKDEDVEAFDSTFPVKEK</sequence>
<proteinExistence type="predicted"/>
<dbReference type="PANTHER" id="PTHR43617">
    <property type="entry name" value="L-AMINO ACID N-ACETYLTRANSFERASE"/>
    <property type="match status" value="1"/>
</dbReference>
<name>A0A9D2PYZ9_9FIRM</name>
<dbReference type="AlphaFoldDB" id="A0A9D2PYZ9"/>
<feature type="domain" description="N-acetyltransferase" evidence="1">
    <location>
        <begin position="6"/>
        <end position="164"/>
    </location>
</feature>
<reference evidence="2" key="1">
    <citation type="journal article" date="2021" name="PeerJ">
        <title>Extensive microbial diversity within the chicken gut microbiome revealed by metagenomics and culture.</title>
        <authorList>
            <person name="Gilroy R."/>
            <person name="Ravi A."/>
            <person name="Getino M."/>
            <person name="Pursley I."/>
            <person name="Horton D.L."/>
            <person name="Alikhan N.F."/>
            <person name="Baker D."/>
            <person name="Gharbi K."/>
            <person name="Hall N."/>
            <person name="Watson M."/>
            <person name="Adriaenssens E.M."/>
            <person name="Foster-Nyarko E."/>
            <person name="Jarju S."/>
            <person name="Secka A."/>
            <person name="Antonio M."/>
            <person name="Oren A."/>
            <person name="Chaudhuri R.R."/>
            <person name="La Ragione R."/>
            <person name="Hildebrand F."/>
            <person name="Pallen M.J."/>
        </authorList>
    </citation>
    <scope>NUCLEOTIDE SEQUENCE</scope>
    <source>
        <strain evidence="2">CHK198-12963</strain>
    </source>
</reference>
<evidence type="ECO:0000313" key="2">
    <source>
        <dbReference type="EMBL" id="HJC67830.1"/>
    </source>
</evidence>
<dbReference type="PROSITE" id="PS51186">
    <property type="entry name" value="GNAT"/>
    <property type="match status" value="1"/>
</dbReference>
<dbReference type="InterPro" id="IPR050276">
    <property type="entry name" value="MshD_Acetyltransferase"/>
</dbReference>
<reference evidence="2" key="2">
    <citation type="submission" date="2021-04" db="EMBL/GenBank/DDBJ databases">
        <authorList>
            <person name="Gilroy R."/>
        </authorList>
    </citation>
    <scope>NUCLEOTIDE SEQUENCE</scope>
    <source>
        <strain evidence="2">CHK198-12963</strain>
    </source>
</reference>
<dbReference type="InterPro" id="IPR016181">
    <property type="entry name" value="Acyl_CoA_acyltransferase"/>
</dbReference>
<gene>
    <name evidence="2" type="ORF">H9931_14150</name>
</gene>
<dbReference type="PANTHER" id="PTHR43617:SF2">
    <property type="entry name" value="UPF0039 PROTEIN SLL0451"/>
    <property type="match status" value="1"/>
</dbReference>
<accession>A0A9D2PYZ9</accession>
<dbReference type="GO" id="GO:0016747">
    <property type="term" value="F:acyltransferase activity, transferring groups other than amino-acyl groups"/>
    <property type="evidence" value="ECO:0007669"/>
    <property type="project" value="InterPro"/>
</dbReference>
<evidence type="ECO:0000313" key="3">
    <source>
        <dbReference type="Proteomes" id="UP000823863"/>
    </source>
</evidence>
<evidence type="ECO:0000259" key="1">
    <source>
        <dbReference type="PROSITE" id="PS51186"/>
    </source>
</evidence>
<dbReference type="Proteomes" id="UP000823863">
    <property type="component" value="Unassembled WGS sequence"/>
</dbReference>
<comment type="caution">
    <text evidence="2">The sequence shown here is derived from an EMBL/GenBank/DDBJ whole genome shotgun (WGS) entry which is preliminary data.</text>
</comment>
<organism evidence="2 3">
    <name type="scientific">Candidatus Enterocloster excrementigallinarum</name>
    <dbReference type="NCBI Taxonomy" id="2838558"/>
    <lineage>
        <taxon>Bacteria</taxon>
        <taxon>Bacillati</taxon>
        <taxon>Bacillota</taxon>
        <taxon>Clostridia</taxon>
        <taxon>Lachnospirales</taxon>
        <taxon>Lachnospiraceae</taxon>
        <taxon>Enterocloster</taxon>
    </lineage>
</organism>
<dbReference type="CDD" id="cd04301">
    <property type="entry name" value="NAT_SF"/>
    <property type="match status" value="1"/>
</dbReference>
<dbReference type="InterPro" id="IPR000182">
    <property type="entry name" value="GNAT_dom"/>
</dbReference>
<dbReference type="SUPFAM" id="SSF55729">
    <property type="entry name" value="Acyl-CoA N-acyltransferases (Nat)"/>
    <property type="match status" value="1"/>
</dbReference>
<dbReference type="Pfam" id="PF00583">
    <property type="entry name" value="Acetyltransf_1"/>
    <property type="match status" value="1"/>
</dbReference>